<keyword evidence="2" id="KW-1185">Reference proteome</keyword>
<organism evidence="1 2">
    <name type="scientific">Camellia lanceoleosa</name>
    <dbReference type="NCBI Taxonomy" id="1840588"/>
    <lineage>
        <taxon>Eukaryota</taxon>
        <taxon>Viridiplantae</taxon>
        <taxon>Streptophyta</taxon>
        <taxon>Embryophyta</taxon>
        <taxon>Tracheophyta</taxon>
        <taxon>Spermatophyta</taxon>
        <taxon>Magnoliopsida</taxon>
        <taxon>eudicotyledons</taxon>
        <taxon>Gunneridae</taxon>
        <taxon>Pentapetalae</taxon>
        <taxon>asterids</taxon>
        <taxon>Ericales</taxon>
        <taxon>Theaceae</taxon>
        <taxon>Camellia</taxon>
    </lineage>
</organism>
<reference evidence="1 2" key="1">
    <citation type="journal article" date="2022" name="Plant J.">
        <title>Chromosome-level genome of Camellia lanceoleosa provides a valuable resource for understanding genome evolution and self-incompatibility.</title>
        <authorList>
            <person name="Gong W."/>
            <person name="Xiao S."/>
            <person name="Wang L."/>
            <person name="Liao Z."/>
            <person name="Chang Y."/>
            <person name="Mo W."/>
            <person name="Hu G."/>
            <person name="Li W."/>
            <person name="Zhao G."/>
            <person name="Zhu H."/>
            <person name="Hu X."/>
            <person name="Ji K."/>
            <person name="Xiang X."/>
            <person name="Song Q."/>
            <person name="Yuan D."/>
            <person name="Jin S."/>
            <person name="Zhang L."/>
        </authorList>
    </citation>
    <scope>NUCLEOTIDE SEQUENCE [LARGE SCALE GENOMIC DNA]</scope>
    <source>
        <strain evidence="1">SQ_2022a</strain>
    </source>
</reference>
<evidence type="ECO:0000313" key="2">
    <source>
        <dbReference type="Proteomes" id="UP001060215"/>
    </source>
</evidence>
<gene>
    <name evidence="1" type="ORF">LOK49_LG02G02446</name>
</gene>
<sequence length="618" mass="65610">MMAQGASNYLFLCLLFVLTVCSSGTVVGFFYDAKKLNAISSPTETVSYLKVYPSQVRVFVADHRALNSLSNTGVLVDLYLNQTLLENLRNSEPHTVSCFKTLLTTFLPHVNIKSIVVSGSRDESRGKNDIPMLLSTLKSIHSEVKASVSFSLSFLENLNRQQKRDLNKVLNFIKKIRSFVVVEATVDGELSINDKFIESLMKRATSVCSDVSIVLKIKSSAVPGAIKVPEFTDGTRGIGEITGLFAEVSLPKELEKKEQVFGNSHRELLAISQSKTTQHDTIYPPATPVTVSPNNNPTPIIVTIPSTNPVTVNPDPPATPVTVPSTTPVPVPSSTTPVNSPPVPITNPVTTPGTVPGAQPITNPVTTYPAPSTGVPVTTPVTNPVAPPATTGAPTVSGQNWCVAKSGVSETALQVALDYACGIGGADCSAIQEGASCYNPVTLQNHASYAFNSYYQKKPVQTSCDFGGTAMLTNNNPSTGTCIYPTSSSPTSSPTTATPPTTPTPTTPTTPTPTTPTPNTPTTTTPTTPTIPAPTTPMTPTPSTTSSSGATTPGYSVYSIQTFFVLFFLFSTSNTCFLSFGFFFFPKLYLQLWFSPAVLNMSNPASGSTTVFGESLQL</sequence>
<proteinExistence type="predicted"/>
<dbReference type="Proteomes" id="UP001060215">
    <property type="component" value="Chromosome 3"/>
</dbReference>
<comment type="caution">
    <text evidence="1">The sequence shown here is derived from an EMBL/GenBank/DDBJ whole genome shotgun (WGS) entry which is preliminary data.</text>
</comment>
<protein>
    <submittedName>
        <fullName evidence="1">Glucan endo-1,3-beta-glucosidase 1</fullName>
    </submittedName>
</protein>
<name>A0ACC0IV88_9ERIC</name>
<dbReference type="EMBL" id="CM045760">
    <property type="protein sequence ID" value="KAI8027816.1"/>
    <property type="molecule type" value="Genomic_DNA"/>
</dbReference>
<evidence type="ECO:0000313" key="1">
    <source>
        <dbReference type="EMBL" id="KAI8027816.1"/>
    </source>
</evidence>
<accession>A0ACC0IV88</accession>